<evidence type="ECO:0000313" key="1">
    <source>
        <dbReference type="EMBL" id="GJT20112.1"/>
    </source>
</evidence>
<gene>
    <name evidence="1" type="ORF">Tco_0878818</name>
</gene>
<protein>
    <submittedName>
        <fullName evidence="1">Uncharacterized protein</fullName>
    </submittedName>
</protein>
<evidence type="ECO:0000313" key="2">
    <source>
        <dbReference type="Proteomes" id="UP001151760"/>
    </source>
</evidence>
<organism evidence="1 2">
    <name type="scientific">Tanacetum coccineum</name>
    <dbReference type="NCBI Taxonomy" id="301880"/>
    <lineage>
        <taxon>Eukaryota</taxon>
        <taxon>Viridiplantae</taxon>
        <taxon>Streptophyta</taxon>
        <taxon>Embryophyta</taxon>
        <taxon>Tracheophyta</taxon>
        <taxon>Spermatophyta</taxon>
        <taxon>Magnoliopsida</taxon>
        <taxon>eudicotyledons</taxon>
        <taxon>Gunneridae</taxon>
        <taxon>Pentapetalae</taxon>
        <taxon>asterids</taxon>
        <taxon>campanulids</taxon>
        <taxon>Asterales</taxon>
        <taxon>Asteraceae</taxon>
        <taxon>Asteroideae</taxon>
        <taxon>Anthemideae</taxon>
        <taxon>Anthemidinae</taxon>
        <taxon>Tanacetum</taxon>
    </lineage>
</organism>
<keyword evidence="2" id="KW-1185">Reference proteome</keyword>
<reference evidence="1" key="2">
    <citation type="submission" date="2022-01" db="EMBL/GenBank/DDBJ databases">
        <authorList>
            <person name="Yamashiro T."/>
            <person name="Shiraishi A."/>
            <person name="Satake H."/>
            <person name="Nakayama K."/>
        </authorList>
    </citation>
    <scope>NUCLEOTIDE SEQUENCE</scope>
</reference>
<dbReference type="EMBL" id="BQNB010013774">
    <property type="protein sequence ID" value="GJT20112.1"/>
    <property type="molecule type" value="Genomic_DNA"/>
</dbReference>
<sequence length="130" mass="14697">MNKVQHLDQLNGSANSQAKALKIFSVGCVAEPTSPDQSLTTKELEDQHAAILEAERQEAFEMEARQSQVAEQIYYDSLLAQRLVEEEERVQRDKAELSSMWKRLKTRCLCCNLTDADLGGYVTQLHTNPI</sequence>
<name>A0ABQ5C275_9ASTR</name>
<reference evidence="1" key="1">
    <citation type="journal article" date="2022" name="Int. J. Mol. Sci.">
        <title>Draft Genome of Tanacetum Coccineum: Genomic Comparison of Closely Related Tanacetum-Family Plants.</title>
        <authorList>
            <person name="Yamashiro T."/>
            <person name="Shiraishi A."/>
            <person name="Nakayama K."/>
            <person name="Satake H."/>
        </authorList>
    </citation>
    <scope>NUCLEOTIDE SEQUENCE</scope>
</reference>
<proteinExistence type="predicted"/>
<dbReference type="Proteomes" id="UP001151760">
    <property type="component" value="Unassembled WGS sequence"/>
</dbReference>
<accession>A0ABQ5C275</accession>
<comment type="caution">
    <text evidence="1">The sequence shown here is derived from an EMBL/GenBank/DDBJ whole genome shotgun (WGS) entry which is preliminary data.</text>
</comment>